<reference evidence="13" key="1">
    <citation type="submission" date="2020-10" db="EMBL/GenBank/DDBJ databases">
        <authorList>
            <person name="Gilroy R."/>
        </authorList>
    </citation>
    <scope>NUCLEOTIDE SEQUENCE</scope>
    <source>
        <strain evidence="13">CHK195-11698</strain>
    </source>
</reference>
<evidence type="ECO:0000256" key="8">
    <source>
        <dbReference type="ARBA" id="ARBA00022884"/>
    </source>
</evidence>
<dbReference type="PANTHER" id="PTHR32120:SF11">
    <property type="entry name" value="SMALL RIBOSOMAL SUBUNIT BIOGENESIS GTPASE RSGA 1, MITOCHONDRIAL-RELATED"/>
    <property type="match status" value="1"/>
</dbReference>
<dbReference type="InterPro" id="IPR030378">
    <property type="entry name" value="G_CP_dom"/>
</dbReference>
<dbReference type="Gene3D" id="2.40.50.140">
    <property type="entry name" value="Nucleic acid-binding proteins"/>
    <property type="match status" value="1"/>
</dbReference>
<dbReference type="Proteomes" id="UP000824175">
    <property type="component" value="Unassembled WGS sequence"/>
</dbReference>
<dbReference type="InterPro" id="IPR004881">
    <property type="entry name" value="Ribosome_biogen_GTPase_RsgA"/>
</dbReference>
<evidence type="ECO:0000259" key="12">
    <source>
        <dbReference type="PROSITE" id="PS51721"/>
    </source>
</evidence>
<evidence type="ECO:0000256" key="5">
    <source>
        <dbReference type="ARBA" id="ARBA00022741"/>
    </source>
</evidence>
<comment type="cofactor">
    <cofactor evidence="10">
        <name>Zn(2+)</name>
        <dbReference type="ChEBI" id="CHEBI:29105"/>
    </cofactor>
    <text evidence="10">Binds 1 zinc ion per subunit.</text>
</comment>
<dbReference type="GO" id="GO:0019843">
    <property type="term" value="F:rRNA binding"/>
    <property type="evidence" value="ECO:0007669"/>
    <property type="project" value="UniProtKB-KW"/>
</dbReference>
<keyword evidence="2 10" id="KW-0690">Ribosome biogenesis</keyword>
<feature type="binding site" evidence="10">
    <location>
        <position position="257"/>
    </location>
    <ligand>
        <name>Zn(2+)</name>
        <dbReference type="ChEBI" id="CHEBI:29105"/>
    </ligand>
</feature>
<dbReference type="PANTHER" id="PTHR32120">
    <property type="entry name" value="SMALL RIBOSOMAL SUBUNIT BIOGENESIS GTPASE RSGA"/>
    <property type="match status" value="1"/>
</dbReference>
<dbReference type="InterPro" id="IPR031944">
    <property type="entry name" value="RsgA_N"/>
</dbReference>
<feature type="binding site" evidence="10">
    <location>
        <position position="249"/>
    </location>
    <ligand>
        <name>Zn(2+)</name>
        <dbReference type="ChEBI" id="CHEBI:29105"/>
    </ligand>
</feature>
<keyword evidence="9 10" id="KW-0342">GTP-binding</keyword>
<dbReference type="InterPro" id="IPR012340">
    <property type="entry name" value="NA-bd_OB-fold"/>
</dbReference>
<keyword evidence="1 10" id="KW-0963">Cytoplasm</keyword>
<dbReference type="GO" id="GO:0005525">
    <property type="term" value="F:GTP binding"/>
    <property type="evidence" value="ECO:0007669"/>
    <property type="project" value="UniProtKB-UniRule"/>
</dbReference>
<dbReference type="CDD" id="cd01854">
    <property type="entry name" value="YjeQ_EngC"/>
    <property type="match status" value="1"/>
</dbReference>
<dbReference type="Gene3D" id="3.40.50.300">
    <property type="entry name" value="P-loop containing nucleotide triphosphate hydrolases"/>
    <property type="match status" value="1"/>
</dbReference>
<keyword evidence="7 10" id="KW-0862">Zinc</keyword>
<evidence type="ECO:0000313" key="14">
    <source>
        <dbReference type="Proteomes" id="UP000824175"/>
    </source>
</evidence>
<comment type="subunit">
    <text evidence="10">Monomer. Associates with 30S ribosomal subunit, binds 16S rRNA.</text>
</comment>
<dbReference type="EMBL" id="DVMJ01000051">
    <property type="protein sequence ID" value="HIU13581.1"/>
    <property type="molecule type" value="Genomic_DNA"/>
</dbReference>
<dbReference type="GO" id="GO:0005737">
    <property type="term" value="C:cytoplasm"/>
    <property type="evidence" value="ECO:0007669"/>
    <property type="project" value="UniProtKB-SubCell"/>
</dbReference>
<comment type="subcellular location">
    <subcellularLocation>
        <location evidence="10">Cytoplasm</location>
    </subcellularLocation>
</comment>
<dbReference type="Gene3D" id="1.10.40.50">
    <property type="entry name" value="Probable gtpase engc, domain 3"/>
    <property type="match status" value="1"/>
</dbReference>
<dbReference type="EC" id="3.6.1.-" evidence="10"/>
<keyword evidence="6 10" id="KW-0378">Hydrolase</keyword>
<comment type="function">
    <text evidence="10">One of several proteins that assist in the late maturation steps of the functional core of the 30S ribosomal subunit. Helps release RbfA from mature subunits. May play a role in the assembly of ribosomal proteins into the subunit. Circularly permuted GTPase that catalyzes slow GTP hydrolysis, GTPase activity is stimulated by the 30S ribosomal subunit.</text>
</comment>
<comment type="caution">
    <text evidence="13">The sequence shown here is derived from an EMBL/GenBank/DDBJ whole genome shotgun (WGS) entry which is preliminary data.</text>
</comment>
<protein>
    <recommendedName>
        <fullName evidence="10">Small ribosomal subunit biogenesis GTPase RsgA</fullName>
        <ecNumber evidence="10">3.6.1.-</ecNumber>
    </recommendedName>
</protein>
<evidence type="ECO:0000256" key="1">
    <source>
        <dbReference type="ARBA" id="ARBA00022490"/>
    </source>
</evidence>
<dbReference type="InterPro" id="IPR010914">
    <property type="entry name" value="RsgA_GTPase_dom"/>
</dbReference>
<dbReference type="GO" id="GO:0042274">
    <property type="term" value="P:ribosomal small subunit biogenesis"/>
    <property type="evidence" value="ECO:0007669"/>
    <property type="project" value="UniProtKB-UniRule"/>
</dbReference>
<name>A0A9D1HNB3_9FIRM</name>
<evidence type="ECO:0000313" key="13">
    <source>
        <dbReference type="EMBL" id="HIU13581.1"/>
    </source>
</evidence>
<dbReference type="HAMAP" id="MF_01820">
    <property type="entry name" value="GTPase_RsgA"/>
    <property type="match status" value="1"/>
</dbReference>
<evidence type="ECO:0000256" key="10">
    <source>
        <dbReference type="HAMAP-Rule" id="MF_01820"/>
    </source>
</evidence>
<gene>
    <name evidence="10 13" type="primary">rsgA</name>
    <name evidence="13" type="ORF">IAD15_05875</name>
</gene>
<dbReference type="AlphaFoldDB" id="A0A9D1HNB3"/>
<dbReference type="Pfam" id="PF16745">
    <property type="entry name" value="RsgA_N"/>
    <property type="match status" value="1"/>
</dbReference>
<proteinExistence type="inferred from homology"/>
<dbReference type="InterPro" id="IPR027417">
    <property type="entry name" value="P-loop_NTPase"/>
</dbReference>
<dbReference type="Pfam" id="PF03193">
    <property type="entry name" value="RsgA_GTPase"/>
    <property type="match status" value="1"/>
</dbReference>
<feature type="binding site" evidence="10">
    <location>
        <begin position="112"/>
        <end position="115"/>
    </location>
    <ligand>
        <name>GTP</name>
        <dbReference type="ChEBI" id="CHEBI:37565"/>
    </ligand>
</feature>
<dbReference type="SUPFAM" id="SSF52540">
    <property type="entry name" value="P-loop containing nucleoside triphosphate hydrolases"/>
    <property type="match status" value="1"/>
</dbReference>
<sequence length="290" mass="32495">MDKGRIIRSLSGFYTVASQEQTVICKARGRFRKDDLKPLVGDWCQFIVDAQGQGYIMEIEKRKNVLVRPPVANIDQALIFVSWRDPDFSSLLLDRFLAVIENKGIEPVIMVTKVDLAADAQETEKVLAPYRQAGYRLYELSSQDGRGLADMQGLFQDKVSVLTGQSGVGKSSLLNALDPKLTLQIGEISTALGRGRHTTRHVELFGLLGGWVADTPGFSSLILDMSARELACSYHDFAELSASCKYRGCLHQHEPSCAIKQAVSDGKISQERYEHYLMFLNEIQQRKEKY</sequence>
<evidence type="ECO:0000256" key="7">
    <source>
        <dbReference type="ARBA" id="ARBA00022833"/>
    </source>
</evidence>
<comment type="similarity">
    <text evidence="10">Belongs to the TRAFAC class YlqF/YawG GTPase family. RsgA subfamily.</text>
</comment>
<keyword evidence="4 10" id="KW-0699">rRNA-binding</keyword>
<dbReference type="PROSITE" id="PS50936">
    <property type="entry name" value="ENGC_GTPASE"/>
    <property type="match status" value="1"/>
</dbReference>
<evidence type="ECO:0000256" key="9">
    <source>
        <dbReference type="ARBA" id="ARBA00023134"/>
    </source>
</evidence>
<dbReference type="PROSITE" id="PS51721">
    <property type="entry name" value="G_CP"/>
    <property type="match status" value="1"/>
</dbReference>
<evidence type="ECO:0000259" key="11">
    <source>
        <dbReference type="PROSITE" id="PS50936"/>
    </source>
</evidence>
<keyword evidence="3 10" id="KW-0479">Metal-binding</keyword>
<feature type="binding site" evidence="10">
    <location>
        <position position="244"/>
    </location>
    <ligand>
        <name>Zn(2+)</name>
        <dbReference type="ChEBI" id="CHEBI:29105"/>
    </ligand>
</feature>
<dbReference type="GO" id="GO:0003924">
    <property type="term" value="F:GTPase activity"/>
    <property type="evidence" value="ECO:0007669"/>
    <property type="project" value="UniProtKB-UniRule"/>
</dbReference>
<dbReference type="NCBIfam" id="TIGR00157">
    <property type="entry name" value="ribosome small subunit-dependent GTPase A"/>
    <property type="match status" value="1"/>
</dbReference>
<feature type="binding site" evidence="10">
    <location>
        <begin position="164"/>
        <end position="172"/>
    </location>
    <ligand>
        <name>GTP</name>
        <dbReference type="ChEBI" id="CHEBI:37565"/>
    </ligand>
</feature>
<feature type="binding site" evidence="10">
    <location>
        <position position="251"/>
    </location>
    <ligand>
        <name>Zn(2+)</name>
        <dbReference type="ChEBI" id="CHEBI:29105"/>
    </ligand>
</feature>
<organism evidence="13 14">
    <name type="scientific">Candidatus Fimiplasma intestinipullorum</name>
    <dbReference type="NCBI Taxonomy" id="2840825"/>
    <lineage>
        <taxon>Bacteria</taxon>
        <taxon>Bacillati</taxon>
        <taxon>Bacillota</taxon>
        <taxon>Clostridia</taxon>
        <taxon>Eubacteriales</taxon>
        <taxon>Candidatus Fimiplasma</taxon>
    </lineage>
</organism>
<evidence type="ECO:0000256" key="2">
    <source>
        <dbReference type="ARBA" id="ARBA00022517"/>
    </source>
</evidence>
<dbReference type="GO" id="GO:0046872">
    <property type="term" value="F:metal ion binding"/>
    <property type="evidence" value="ECO:0007669"/>
    <property type="project" value="UniProtKB-KW"/>
</dbReference>
<evidence type="ECO:0000256" key="4">
    <source>
        <dbReference type="ARBA" id="ARBA00022730"/>
    </source>
</evidence>
<feature type="domain" description="EngC GTPase" evidence="11">
    <location>
        <begin position="72"/>
        <end position="219"/>
    </location>
</feature>
<accession>A0A9D1HNB3</accession>
<evidence type="ECO:0000256" key="3">
    <source>
        <dbReference type="ARBA" id="ARBA00022723"/>
    </source>
</evidence>
<dbReference type="CDD" id="cd04466">
    <property type="entry name" value="S1_YloQ_GTPase"/>
    <property type="match status" value="1"/>
</dbReference>
<evidence type="ECO:0000256" key="6">
    <source>
        <dbReference type="ARBA" id="ARBA00022801"/>
    </source>
</evidence>
<keyword evidence="8 10" id="KW-0694">RNA-binding</keyword>
<reference evidence="13" key="2">
    <citation type="journal article" date="2021" name="PeerJ">
        <title>Extensive microbial diversity within the chicken gut microbiome revealed by metagenomics and culture.</title>
        <authorList>
            <person name="Gilroy R."/>
            <person name="Ravi A."/>
            <person name="Getino M."/>
            <person name="Pursley I."/>
            <person name="Horton D.L."/>
            <person name="Alikhan N.F."/>
            <person name="Baker D."/>
            <person name="Gharbi K."/>
            <person name="Hall N."/>
            <person name="Watson M."/>
            <person name="Adriaenssens E.M."/>
            <person name="Foster-Nyarko E."/>
            <person name="Jarju S."/>
            <person name="Secka A."/>
            <person name="Antonio M."/>
            <person name="Oren A."/>
            <person name="Chaudhuri R.R."/>
            <person name="La Ragione R."/>
            <person name="Hildebrand F."/>
            <person name="Pallen M.J."/>
        </authorList>
    </citation>
    <scope>NUCLEOTIDE SEQUENCE</scope>
    <source>
        <strain evidence="13">CHK195-11698</strain>
    </source>
</reference>
<keyword evidence="5 10" id="KW-0547">Nucleotide-binding</keyword>
<dbReference type="SUPFAM" id="SSF50249">
    <property type="entry name" value="Nucleic acid-binding proteins"/>
    <property type="match status" value="1"/>
</dbReference>
<feature type="domain" description="CP-type G" evidence="12">
    <location>
        <begin position="63"/>
        <end position="221"/>
    </location>
</feature>